<dbReference type="Proteomes" id="UP000001029">
    <property type="component" value="Chromosome"/>
</dbReference>
<dbReference type="STRING" id="445932.Emin_1225"/>
<feature type="transmembrane region" description="Helical" evidence="13">
    <location>
        <begin position="183"/>
        <end position="201"/>
    </location>
</feature>
<proteinExistence type="inferred from homology"/>
<name>B2KE29_ELUMP</name>
<evidence type="ECO:0000256" key="2">
    <source>
        <dbReference type="ARBA" id="ARBA00004651"/>
    </source>
</evidence>
<feature type="domain" description="Peptidase M50" evidence="14">
    <location>
        <begin position="87"/>
        <end position="194"/>
    </location>
</feature>
<dbReference type="InterPro" id="IPR008915">
    <property type="entry name" value="Peptidase_M50"/>
</dbReference>
<keyword evidence="4" id="KW-1003">Cell membrane</keyword>
<evidence type="ECO:0000313" key="15">
    <source>
        <dbReference type="EMBL" id="ACC98775.1"/>
    </source>
</evidence>
<evidence type="ECO:0000256" key="10">
    <source>
        <dbReference type="ARBA" id="ARBA00022989"/>
    </source>
</evidence>
<feature type="transmembrane region" description="Helical" evidence="13">
    <location>
        <begin position="130"/>
        <end position="151"/>
    </location>
</feature>
<evidence type="ECO:0000256" key="11">
    <source>
        <dbReference type="ARBA" id="ARBA00023049"/>
    </source>
</evidence>
<dbReference type="KEGG" id="emi:Emin_1225"/>
<keyword evidence="12 13" id="KW-0472">Membrane</keyword>
<evidence type="ECO:0000256" key="5">
    <source>
        <dbReference type="ARBA" id="ARBA00022670"/>
    </source>
</evidence>
<dbReference type="InterPro" id="IPR052348">
    <property type="entry name" value="Metallopeptidase_M50B"/>
</dbReference>
<dbReference type="HOGENOM" id="CLU_086979_0_0_0"/>
<feature type="transmembrane region" description="Helical" evidence="13">
    <location>
        <begin position="91"/>
        <end position="110"/>
    </location>
</feature>
<evidence type="ECO:0000256" key="1">
    <source>
        <dbReference type="ARBA" id="ARBA00001947"/>
    </source>
</evidence>
<keyword evidence="6 13" id="KW-0812">Transmembrane</keyword>
<dbReference type="GO" id="GO:0046872">
    <property type="term" value="F:metal ion binding"/>
    <property type="evidence" value="ECO:0007669"/>
    <property type="project" value="UniProtKB-KW"/>
</dbReference>
<dbReference type="OrthoDB" id="9800627at2"/>
<dbReference type="EMBL" id="CP001055">
    <property type="protein sequence ID" value="ACC98775.1"/>
    <property type="molecule type" value="Genomic_DNA"/>
</dbReference>
<evidence type="ECO:0000313" key="16">
    <source>
        <dbReference type="Proteomes" id="UP000001029"/>
    </source>
</evidence>
<sequence length="226" mass="24910">MNLNWIAFPILFLSIVLHEVAHGYTAFKRGDDTAYHLGRLTLNPIPHVDPVGSIIIPLLCYFSGMPVFGWAKPVPINMARLEHPNSDMGKVSLAGPMTNVLIALIAALALKIALITTNNFTSVGPQHAQLAGIFVLTMFLFMQINIMLAVFNMMPILPLDGGRVLMSILPHNLQLKYGHTERYGMMVVIIFIVIGGARFIVWPIAGLILKLIEISFGLQPVFGLLR</sequence>
<organism evidence="15 16">
    <name type="scientific">Elusimicrobium minutum (strain Pei191)</name>
    <dbReference type="NCBI Taxonomy" id="445932"/>
    <lineage>
        <taxon>Bacteria</taxon>
        <taxon>Pseudomonadati</taxon>
        <taxon>Elusimicrobiota</taxon>
        <taxon>Elusimicrobia</taxon>
        <taxon>Elusimicrobiales</taxon>
        <taxon>Elusimicrobiaceae</taxon>
        <taxon>Elusimicrobium</taxon>
    </lineage>
</organism>
<dbReference type="RefSeq" id="WP_012415390.1">
    <property type="nucleotide sequence ID" value="NC_010644.1"/>
</dbReference>
<dbReference type="GO" id="GO:0006508">
    <property type="term" value="P:proteolysis"/>
    <property type="evidence" value="ECO:0007669"/>
    <property type="project" value="UniProtKB-KW"/>
</dbReference>
<comment type="subcellular location">
    <subcellularLocation>
        <location evidence="2">Cell membrane</location>
        <topology evidence="2">Multi-pass membrane protein</topology>
    </subcellularLocation>
</comment>
<evidence type="ECO:0000256" key="6">
    <source>
        <dbReference type="ARBA" id="ARBA00022692"/>
    </source>
</evidence>
<keyword evidence="7" id="KW-0479">Metal-binding</keyword>
<evidence type="ECO:0000256" key="12">
    <source>
        <dbReference type="ARBA" id="ARBA00023136"/>
    </source>
</evidence>
<evidence type="ECO:0000256" key="7">
    <source>
        <dbReference type="ARBA" id="ARBA00022723"/>
    </source>
</evidence>
<dbReference type="GO" id="GO:0008237">
    <property type="term" value="F:metallopeptidase activity"/>
    <property type="evidence" value="ECO:0007669"/>
    <property type="project" value="UniProtKB-KW"/>
</dbReference>
<evidence type="ECO:0000256" key="4">
    <source>
        <dbReference type="ARBA" id="ARBA00022475"/>
    </source>
</evidence>
<comment type="cofactor">
    <cofactor evidence="1">
        <name>Zn(2+)</name>
        <dbReference type="ChEBI" id="CHEBI:29105"/>
    </cofactor>
</comment>
<keyword evidence="9" id="KW-0862">Zinc</keyword>
<evidence type="ECO:0000259" key="14">
    <source>
        <dbReference type="Pfam" id="PF02163"/>
    </source>
</evidence>
<evidence type="ECO:0000256" key="3">
    <source>
        <dbReference type="ARBA" id="ARBA00007931"/>
    </source>
</evidence>
<dbReference type="GO" id="GO:0005886">
    <property type="term" value="C:plasma membrane"/>
    <property type="evidence" value="ECO:0007669"/>
    <property type="project" value="UniProtKB-SubCell"/>
</dbReference>
<feature type="transmembrane region" description="Helical" evidence="13">
    <location>
        <begin position="51"/>
        <end position="71"/>
    </location>
</feature>
<reference evidence="15 16" key="1">
    <citation type="journal article" date="2009" name="Appl. Environ. Microbiol.">
        <title>Genomic analysis of 'Elusimicrobium minutum,' the first cultivated representative of the phylum 'Elusimicrobia' (formerly termite group 1).</title>
        <authorList>
            <person name="Herlemann D.P.R."/>
            <person name="Geissinger O."/>
            <person name="Ikeda-Ohtsubo W."/>
            <person name="Kunin V."/>
            <person name="Sun H."/>
            <person name="Lapidus A."/>
            <person name="Hugenholtz P."/>
            <person name="Brune A."/>
        </authorList>
    </citation>
    <scope>NUCLEOTIDE SEQUENCE [LARGE SCALE GENOMIC DNA]</scope>
    <source>
        <strain evidence="15 16">Pei191</strain>
    </source>
</reference>
<keyword evidence="11" id="KW-0482">Metalloprotease</keyword>
<accession>B2KE29</accession>
<dbReference type="Pfam" id="PF02163">
    <property type="entry name" value="Peptidase_M50"/>
    <property type="match status" value="1"/>
</dbReference>
<dbReference type="InterPro" id="IPR044537">
    <property type="entry name" value="Rip2-like"/>
</dbReference>
<keyword evidence="5 15" id="KW-0645">Protease</keyword>
<keyword evidence="8" id="KW-0378">Hydrolase</keyword>
<gene>
    <name evidence="15" type="ordered locus">Emin_1225</name>
</gene>
<keyword evidence="16" id="KW-1185">Reference proteome</keyword>
<dbReference type="PANTHER" id="PTHR35864:SF1">
    <property type="entry name" value="ZINC METALLOPROTEASE YWHC-RELATED"/>
    <property type="match status" value="1"/>
</dbReference>
<dbReference type="CDD" id="cd06158">
    <property type="entry name" value="S2P-M50_like_1"/>
    <property type="match status" value="1"/>
</dbReference>
<protein>
    <submittedName>
        <fullName evidence="15">Zn-dependent protease</fullName>
    </submittedName>
</protein>
<evidence type="ECO:0000256" key="13">
    <source>
        <dbReference type="SAM" id="Phobius"/>
    </source>
</evidence>
<evidence type="ECO:0000256" key="8">
    <source>
        <dbReference type="ARBA" id="ARBA00022801"/>
    </source>
</evidence>
<dbReference type="PANTHER" id="PTHR35864">
    <property type="entry name" value="ZINC METALLOPROTEASE MJ0611-RELATED"/>
    <property type="match status" value="1"/>
</dbReference>
<keyword evidence="10 13" id="KW-1133">Transmembrane helix</keyword>
<dbReference type="AlphaFoldDB" id="B2KE29"/>
<comment type="similarity">
    <text evidence="3">Belongs to the peptidase M50B family.</text>
</comment>
<evidence type="ECO:0000256" key="9">
    <source>
        <dbReference type="ARBA" id="ARBA00022833"/>
    </source>
</evidence>